<evidence type="ECO:0000313" key="1">
    <source>
        <dbReference type="EMBL" id="KAK4021453.1"/>
    </source>
</evidence>
<comment type="caution">
    <text evidence="1">The sequence shown here is derived from an EMBL/GenBank/DDBJ whole genome shotgun (WGS) entry which is preliminary data.</text>
</comment>
<dbReference type="Proteomes" id="UP001234178">
    <property type="component" value="Unassembled WGS sequence"/>
</dbReference>
<proteinExistence type="predicted"/>
<organism evidence="1 2">
    <name type="scientific">Daphnia magna</name>
    <dbReference type="NCBI Taxonomy" id="35525"/>
    <lineage>
        <taxon>Eukaryota</taxon>
        <taxon>Metazoa</taxon>
        <taxon>Ecdysozoa</taxon>
        <taxon>Arthropoda</taxon>
        <taxon>Crustacea</taxon>
        <taxon>Branchiopoda</taxon>
        <taxon>Diplostraca</taxon>
        <taxon>Cladocera</taxon>
        <taxon>Anomopoda</taxon>
        <taxon>Daphniidae</taxon>
        <taxon>Daphnia</taxon>
    </lineage>
</organism>
<gene>
    <name evidence="1" type="ORF">OUZ56_003369</name>
</gene>
<sequence>MIKSVQLFLDGDEGKEDIDFDELDINNDEEKEELVINELSESIRDVVRGFRCAEHPLQIAVLDELKLKSVNRLIAKARAAMKPLKNPVWNPTLAMLARLLELRDFITETENSRADLKISEIQWIGIQGISSVLEPARKASVRLQMEQLTIGDFY</sequence>
<accession>A0ABR0A8J9</accession>
<reference evidence="1 2" key="1">
    <citation type="journal article" date="2023" name="Nucleic Acids Res.">
        <title>The hologenome of Daphnia magna reveals possible DNA methylation and microbiome-mediated evolution of the host genome.</title>
        <authorList>
            <person name="Chaturvedi A."/>
            <person name="Li X."/>
            <person name="Dhandapani V."/>
            <person name="Marshall H."/>
            <person name="Kissane S."/>
            <person name="Cuenca-Cambronero M."/>
            <person name="Asole G."/>
            <person name="Calvet F."/>
            <person name="Ruiz-Romero M."/>
            <person name="Marangio P."/>
            <person name="Guigo R."/>
            <person name="Rago D."/>
            <person name="Mirbahai L."/>
            <person name="Eastwood N."/>
            <person name="Colbourne J.K."/>
            <person name="Zhou J."/>
            <person name="Mallon E."/>
            <person name="Orsini L."/>
        </authorList>
    </citation>
    <scope>NUCLEOTIDE SEQUENCE [LARGE SCALE GENOMIC DNA]</scope>
    <source>
        <strain evidence="1">LRV0_1</strain>
    </source>
</reference>
<name>A0ABR0A8J9_9CRUS</name>
<keyword evidence="2" id="KW-1185">Reference proteome</keyword>
<protein>
    <submittedName>
        <fullName evidence="1">Uncharacterized protein</fullName>
    </submittedName>
</protein>
<evidence type="ECO:0000313" key="2">
    <source>
        <dbReference type="Proteomes" id="UP001234178"/>
    </source>
</evidence>
<dbReference type="EMBL" id="JAOYFB010000036">
    <property type="protein sequence ID" value="KAK4021453.1"/>
    <property type="molecule type" value="Genomic_DNA"/>
</dbReference>